<dbReference type="SMART" id="SM00913">
    <property type="entry name" value="IBN_N"/>
    <property type="match status" value="1"/>
</dbReference>
<evidence type="ECO:0000256" key="2">
    <source>
        <dbReference type="ARBA" id="ARBA00004496"/>
    </source>
</evidence>
<dbReference type="GO" id="GO:0006886">
    <property type="term" value="P:intracellular protein transport"/>
    <property type="evidence" value="ECO:0007669"/>
    <property type="project" value="InterPro"/>
</dbReference>
<dbReference type="InterPro" id="IPR021133">
    <property type="entry name" value="HEAT_type_2"/>
</dbReference>
<comment type="caution">
    <text evidence="18">The sequence shown here is derived from an EMBL/GenBank/DDBJ whole genome shotgun (WGS) entry which is preliminary data.</text>
</comment>
<feature type="domain" description="Importin N-terminal" evidence="17">
    <location>
        <begin position="1577"/>
        <end position="1657"/>
    </location>
</feature>
<keyword evidence="5" id="KW-0813">Transport</keyword>
<dbReference type="SMART" id="SM00185">
    <property type="entry name" value="ARM"/>
    <property type="match status" value="2"/>
</dbReference>
<comment type="subcellular location">
    <subcellularLocation>
        <location evidence="2">Cytoplasm</location>
    </subcellularLocation>
    <subcellularLocation>
        <location evidence="1">Nucleus envelope</location>
    </subcellularLocation>
</comment>
<gene>
    <name evidence="18" type="ORF">R3P38DRAFT_3304536</name>
</gene>
<proteinExistence type="inferred from homology"/>
<evidence type="ECO:0000256" key="14">
    <source>
        <dbReference type="ARBA" id="ARBA00083566"/>
    </source>
</evidence>
<dbReference type="GO" id="GO:0005737">
    <property type="term" value="C:cytoplasm"/>
    <property type="evidence" value="ECO:0007669"/>
    <property type="project" value="UniProtKB-SubCell"/>
</dbReference>
<dbReference type="GO" id="GO:0051301">
    <property type="term" value="P:cell division"/>
    <property type="evidence" value="ECO:0007669"/>
    <property type="project" value="UniProtKB-KW"/>
</dbReference>
<protein>
    <recommendedName>
        <fullName evidence="13">Importin-95</fullName>
    </recommendedName>
    <alternativeName>
        <fullName evidence="14">Karyopherin-95</fullName>
    </alternativeName>
</protein>
<accession>A0AAW0DSW2</accession>
<dbReference type="GO" id="GO:0031145">
    <property type="term" value="P:anaphase-promoting complex-dependent catabolic process"/>
    <property type="evidence" value="ECO:0007669"/>
    <property type="project" value="TreeGrafter"/>
</dbReference>
<dbReference type="PANTHER" id="PTHR12827">
    <property type="entry name" value="MEIOTIC CHECKPOINT REGULATOR TSG24 FAMILY MEMBER"/>
    <property type="match status" value="1"/>
</dbReference>
<keyword evidence="10" id="KW-0653">Protein transport</keyword>
<dbReference type="FunFam" id="1.25.10.10:FF:000027">
    <property type="entry name" value="Importin subunit beta-1"/>
    <property type="match status" value="1"/>
</dbReference>
<evidence type="ECO:0000256" key="10">
    <source>
        <dbReference type="ARBA" id="ARBA00022927"/>
    </source>
</evidence>
<comment type="similarity">
    <text evidence="4">Belongs to the importin beta family. Importin beta-1 subfamily.</text>
</comment>
<evidence type="ECO:0000313" key="18">
    <source>
        <dbReference type="EMBL" id="KAK7055251.1"/>
    </source>
</evidence>
<dbReference type="Pfam" id="PF03810">
    <property type="entry name" value="IBN_N"/>
    <property type="match status" value="1"/>
</dbReference>
<evidence type="ECO:0000256" key="5">
    <source>
        <dbReference type="ARBA" id="ARBA00022448"/>
    </source>
</evidence>
<dbReference type="GO" id="GO:0070979">
    <property type="term" value="P:protein K11-linked ubiquitination"/>
    <property type="evidence" value="ECO:0007669"/>
    <property type="project" value="TreeGrafter"/>
</dbReference>
<dbReference type="Gene3D" id="1.25.10.10">
    <property type="entry name" value="Leucine-rich Repeat Variant"/>
    <property type="match status" value="3"/>
</dbReference>
<keyword evidence="19" id="KW-1185">Reference proteome</keyword>
<dbReference type="GO" id="GO:0007091">
    <property type="term" value="P:metaphase/anaphase transition of mitotic cell cycle"/>
    <property type="evidence" value="ECO:0007669"/>
    <property type="project" value="TreeGrafter"/>
</dbReference>
<evidence type="ECO:0000256" key="16">
    <source>
        <dbReference type="SAM" id="MobiDB-lite"/>
    </source>
</evidence>
<dbReference type="InterPro" id="IPR011989">
    <property type="entry name" value="ARM-like"/>
</dbReference>
<dbReference type="Pfam" id="PF18122">
    <property type="entry name" value="APC1_C"/>
    <property type="match status" value="1"/>
</dbReference>
<keyword evidence="7" id="KW-0132">Cell division</keyword>
<dbReference type="PROSITE" id="PS50166">
    <property type="entry name" value="IMPORTIN_B_NT"/>
    <property type="match status" value="1"/>
</dbReference>
<dbReference type="PROSITE" id="PS50077">
    <property type="entry name" value="HEAT_REPEAT"/>
    <property type="match status" value="1"/>
</dbReference>
<dbReference type="InterPro" id="IPR058584">
    <property type="entry name" value="IMB1_TNPO1-like_TPR"/>
</dbReference>
<dbReference type="GO" id="GO:0031267">
    <property type="term" value="F:small GTPase binding"/>
    <property type="evidence" value="ECO:0007669"/>
    <property type="project" value="InterPro"/>
</dbReference>
<feature type="compositionally biased region" description="Pro residues" evidence="16">
    <location>
        <begin position="19"/>
        <end position="31"/>
    </location>
</feature>
<dbReference type="PANTHER" id="PTHR12827:SF3">
    <property type="entry name" value="ANAPHASE-PROMOTING COMPLEX SUBUNIT 1"/>
    <property type="match status" value="1"/>
</dbReference>
<evidence type="ECO:0000256" key="13">
    <source>
        <dbReference type="ARBA" id="ARBA00079884"/>
    </source>
</evidence>
<comment type="similarity">
    <text evidence="3">Belongs to the APC1 family.</text>
</comment>
<organism evidence="18 19">
    <name type="scientific">Favolaschia claudopus</name>
    <dbReference type="NCBI Taxonomy" id="2862362"/>
    <lineage>
        <taxon>Eukaryota</taxon>
        <taxon>Fungi</taxon>
        <taxon>Dikarya</taxon>
        <taxon>Basidiomycota</taxon>
        <taxon>Agaricomycotina</taxon>
        <taxon>Agaricomycetes</taxon>
        <taxon>Agaricomycetidae</taxon>
        <taxon>Agaricales</taxon>
        <taxon>Marasmiineae</taxon>
        <taxon>Mycenaceae</taxon>
        <taxon>Favolaschia</taxon>
    </lineage>
</organism>
<evidence type="ECO:0000256" key="8">
    <source>
        <dbReference type="ARBA" id="ARBA00022737"/>
    </source>
</evidence>
<evidence type="ECO:0000256" key="6">
    <source>
        <dbReference type="ARBA" id="ARBA00022490"/>
    </source>
</evidence>
<evidence type="ECO:0000256" key="11">
    <source>
        <dbReference type="ARBA" id="ARBA00023242"/>
    </source>
</evidence>
<evidence type="ECO:0000259" key="17">
    <source>
        <dbReference type="PROSITE" id="PS50166"/>
    </source>
</evidence>
<name>A0AAW0DSW2_9AGAR</name>
<keyword evidence="8" id="KW-0677">Repeat</keyword>
<evidence type="ECO:0000256" key="1">
    <source>
        <dbReference type="ARBA" id="ARBA00004259"/>
    </source>
</evidence>
<dbReference type="EMBL" id="JAWWNJ010000005">
    <property type="protein sequence ID" value="KAK7055251.1"/>
    <property type="molecule type" value="Genomic_DNA"/>
</dbReference>
<dbReference type="InterPro" id="IPR024990">
    <property type="entry name" value="Apc1"/>
</dbReference>
<dbReference type="GO" id="GO:0060090">
    <property type="term" value="F:molecular adaptor activity"/>
    <property type="evidence" value="ECO:0007669"/>
    <property type="project" value="TreeGrafter"/>
</dbReference>
<dbReference type="Pfam" id="PF21282">
    <property type="entry name" value="APC1_3rd"/>
    <property type="match status" value="1"/>
</dbReference>
<keyword evidence="9" id="KW-0498">Mitosis</keyword>
<dbReference type="Pfam" id="PF13513">
    <property type="entry name" value="HEAT_EZ"/>
    <property type="match status" value="1"/>
</dbReference>
<dbReference type="InterPro" id="IPR048971">
    <property type="entry name" value="Apc1_3rd"/>
</dbReference>
<evidence type="ECO:0000256" key="9">
    <source>
        <dbReference type="ARBA" id="ARBA00022776"/>
    </source>
</evidence>
<evidence type="ECO:0000256" key="3">
    <source>
        <dbReference type="ARBA" id="ARBA00010547"/>
    </source>
</evidence>
<evidence type="ECO:0000256" key="12">
    <source>
        <dbReference type="ARBA" id="ARBA00023306"/>
    </source>
</evidence>
<evidence type="ECO:0000313" key="19">
    <source>
        <dbReference type="Proteomes" id="UP001362999"/>
    </source>
</evidence>
<dbReference type="InterPro" id="IPR001494">
    <property type="entry name" value="Importin-beta_N"/>
</dbReference>
<dbReference type="SUPFAM" id="SSF48371">
    <property type="entry name" value="ARM repeat"/>
    <property type="match status" value="1"/>
</dbReference>
<feature type="region of interest" description="Disordered" evidence="16">
    <location>
        <begin position="1"/>
        <end position="31"/>
    </location>
</feature>
<reference evidence="18 19" key="1">
    <citation type="journal article" date="2024" name="J Genomics">
        <title>Draft genome sequencing and assembly of Favolaschia claudopus CIRM-BRFM 2984 isolated from oak limbs.</title>
        <authorList>
            <person name="Navarro D."/>
            <person name="Drula E."/>
            <person name="Chaduli D."/>
            <person name="Cazenave R."/>
            <person name="Ahrendt S."/>
            <person name="Wang J."/>
            <person name="Lipzen A."/>
            <person name="Daum C."/>
            <person name="Barry K."/>
            <person name="Grigoriev I.V."/>
            <person name="Favel A."/>
            <person name="Rosso M.N."/>
            <person name="Martin F."/>
        </authorList>
    </citation>
    <scope>NUCLEOTIDE SEQUENCE [LARGE SCALE GENOMIC DNA]</scope>
    <source>
        <strain evidence="18 19">CIRM-BRFM 2984</strain>
    </source>
</reference>
<keyword evidence="6" id="KW-0963">Cytoplasm</keyword>
<dbReference type="Pfam" id="PF25574">
    <property type="entry name" value="TPR_IMB1"/>
    <property type="match status" value="1"/>
</dbReference>
<dbReference type="GO" id="GO:0005635">
    <property type="term" value="C:nuclear envelope"/>
    <property type="evidence" value="ECO:0007669"/>
    <property type="project" value="UniProtKB-SubCell"/>
</dbReference>
<dbReference type="GO" id="GO:0005680">
    <property type="term" value="C:anaphase-promoting complex"/>
    <property type="evidence" value="ECO:0007669"/>
    <property type="project" value="InterPro"/>
</dbReference>
<feature type="repeat" description="HEAT" evidence="15">
    <location>
        <begin position="1965"/>
        <end position="2002"/>
    </location>
</feature>
<dbReference type="InterPro" id="IPR041221">
    <property type="entry name" value="APC1_C"/>
</dbReference>
<dbReference type="InterPro" id="IPR000225">
    <property type="entry name" value="Armadillo"/>
</dbReference>
<evidence type="ECO:0000256" key="15">
    <source>
        <dbReference type="PROSITE-ProRule" id="PRU00103"/>
    </source>
</evidence>
<sequence>MYSDLDRLHPRSPKAAPRPADPLPDVPILPPDMPPLSLSALPGMAPALSTTTTMASIGSGTASQWSAPTRPRRNSLTRNDLSVTLDRMVLGGKPDADSVLAPIEHGRMKASYWMELLHTQELSSVDSDDWRNVSCWLFDGRWGGSSERSLISIHFPTSQTLHLFDLHASQDNALKIKHVLQLPALGAVSLRITRLTAWDMLVLQPDNQLVVLTHGTKVLPLSVQIKVPPEQDHPPSMAVDDELMPVDAGDVKIAGIRRDSFHSATLILEDARQRRHEQPLTMDLVPPDYLTGQTLAILALALPEDIFFELHRHFLETWASRRFQTSDGIEFHCLTSALCHVFHLRPFVTTGCDDDLWSSLSKSPSHNRFHEDPALRTLKRPPPLSNSLASVLDSTRGPSERKSLLAPALYALHTLGEDLRLSADHYKALTQLAPVICMVAAVIRPEWCDYWKRLCPDAMAGWPKPTTTDQQVDDRLPVWPPDVSAILYGRISNPEWQVPWHDTQHMASRFHVVPSCAFGRIDPLSTLSRLTALYKCLADANEPSGQKRAENAILRMVELRIGPELLNRLPLGVLMPIREAARTCQLAPPSDWPLEAYRVVGRNDVAASASQAPEMLFGDGYRSIKDFIDPSRARPTVGEIAIQARSAGSGEVHSVSGVELELNDFTDIRFGQDRRLEEVARMLSSSNIAAARVMDRPELNEHDQAKEHQGQVLRIAERTLALPYGRGMFTFGSLPTVTREAYSIPKMEFTIRLQPLNLTVSPEPGKIPIESLNWGDFHNGVAAGLRISPSAGGVESSWIAFNKPSELTPEHAGFLFGIGLTGHLKEMLTWHTFAYLTPKHDLTSIGVLLGLSAANVGSADPHVTKLLAVHTPALLPTPSVDLNVSLMTQAAGLSGLGLLYMGTKNRRMAEVCLGEIRRRDLVQPDLSNEYREAYTFSAALAFGMIMLGKGSMIPADMHLLSRLNMLIHGEPRSTIGRKGPSFDINLTSPAATLALGLMYLRTERHDVADMLTIPDTVLALNRIQPSFLLMRVLAKALIMWNAVAPTSDWQAAQIPVAIREAVDARTKQGKPMDDALELAYYNILAASCFAIGLKFAGTARQEAYMMIIRYFDLFNRMVYSNSQAFDHKIRRSAVRDGLNLISISLSMVMAGTGEISCLRRLRFAYGMYHQTMYHPSFKYGIHVATHMSLGLLFLGGGRFTLGTSDAAIACMSFLQALRHLWVLAIEPRCLIARDVETTEVVYLPVKISVNDGKEIGTTQLISPTLIPDLDKLAAIRVDTPRYWPFHFDTANIPRHKESLLRSQTLFVKRRTAFLSYTEDPRGSRSLFVRSRSSTGEAATLDFPQLTDTKVHPAGDLSEFITSFSNDTLFLAFADHLAREEGETDAELLFHRYCHANLLDSILQGKPQTLQSHLTLFRYRRITPDSRYFHMHLQDLRFAADFYSKVYERRFSGRRENNFRISLIRDSTVSGALYALDKQLDAVRTKPELLAALRHVPVATLLLVLKELANEAYAQCSVQPPPEGTDDAATLEQGIKEVLHATGTKLTTALGSGWTPTMNATDLLANSLSADANTRQDATAKLESASRENYPEYMVMLSTVLADETSPITVRNAAGLALKNALTAREVGRSAEYASRWLNLSTEAKTKIKNDALVTLGSSAPKAGAFASQVISAIAAVELPVNQWGDLIEILLGFVNTQTNANLRIATLQTIGFICESIKPEILTVRANEILTAVVHGARKEETSSDVQLAAIHALYNSLEFVRDNFEREGERNYIMQVVCEATQNSAVQVQVAAFECLVRIMGLYYDKMSFYMEQALFGLTVTGMKHHDERVALQAVEFWSTVCEEEVDLAIEAEEAQAYGETPENESKNFARVALPEIVPVLLQLLTQQEELADVDEWNISMAAGTCISLLAGAVQDSIVPAVIPFIEAHIKSNDWHHRDAAVMTFGSILEGPDPVVLAPLTAQALPLLIDMMSDNHSEVKDTVAWTLGRICDLLVQTIKPDVHLHALISALVGGLSDEDHPRIVSNCCWALMNLAEQLGSFDSEVQTGPLSPYTEGVVQALLRVTENPGNEHNFRTAAYEAISAYLSGATVDTIHVVQNTVVTVLNRMEQLLGLHNQVLGVDDRNNWNELQSNFCSVVMAVIRKLQAGIQPLADRIMTLILQLIQIAGKTSTVLEDAFLVVGALAAALEINFSPYIQAFLPFLYPALKAHEDTQLCTVAVGIIGDISRALGPQAAPYANQFMTVLLENLQSEVLNRNVKISILSGFGDIAMAIGPAFEPFLETTMSVLRQAGALQPNPLDYDLMDYVGQLREGILEAYTGLVGGFKATDKVSVLLPYVDSIFELIHRCFSDEERTDTQMKLSYGLIGDLAEALTGSPQLKQSLMKPWIAQELRAKHRMPEETSKTRRWARESKKMVKLATQ</sequence>
<evidence type="ECO:0000256" key="4">
    <source>
        <dbReference type="ARBA" id="ARBA00010907"/>
    </source>
</evidence>
<dbReference type="InterPro" id="IPR016024">
    <property type="entry name" value="ARM-type_fold"/>
</dbReference>
<evidence type="ECO:0000256" key="7">
    <source>
        <dbReference type="ARBA" id="ARBA00022618"/>
    </source>
</evidence>
<dbReference type="Proteomes" id="UP001362999">
    <property type="component" value="Unassembled WGS sequence"/>
</dbReference>
<keyword evidence="12" id="KW-0131">Cell cycle</keyword>
<keyword evidence="11" id="KW-0539">Nucleus</keyword>